<evidence type="ECO:0000256" key="2">
    <source>
        <dbReference type="SAM" id="Phobius"/>
    </source>
</evidence>
<dbReference type="RefSeq" id="WP_282219346.1">
    <property type="nucleotide sequence ID" value="NZ_CP118246.1"/>
</dbReference>
<keyword evidence="2" id="KW-1133">Transmembrane helix</keyword>
<accession>A0ABY7YNX5</accession>
<sequence length="202" mass="22262">MSTLTASRADARPERTRLNRGGDRRPARDADVVDTHAAVPGAVIFLLIAWLLPWEFYLGSLRVTPYRLVLIGLFVPCLIWLAQGRAGRLRLADTLLFAFSFWCVVSLGILHGAATAIQTGGIQLLETVTPYLITRCCIRNADDFRALARLLTWIVLALLPFALLESISGRNIYLESHVAGLSQYRNFVQGTPLGPAARATVF</sequence>
<feature type="region of interest" description="Disordered" evidence="1">
    <location>
        <begin position="1"/>
        <end position="27"/>
    </location>
</feature>
<evidence type="ECO:0000256" key="1">
    <source>
        <dbReference type="SAM" id="MobiDB-lite"/>
    </source>
</evidence>
<dbReference type="Proteomes" id="UP001220530">
    <property type="component" value="Chromosome"/>
</dbReference>
<dbReference type="EMBL" id="CP118246">
    <property type="protein sequence ID" value="WDR02944.1"/>
    <property type="molecule type" value="Genomic_DNA"/>
</dbReference>
<proteinExistence type="predicted"/>
<feature type="transmembrane region" description="Helical" evidence="2">
    <location>
        <begin position="150"/>
        <end position="167"/>
    </location>
</feature>
<name>A0ABY7YNX5_9HYPH</name>
<feature type="transmembrane region" description="Helical" evidence="2">
    <location>
        <begin position="32"/>
        <end position="52"/>
    </location>
</feature>
<organism evidence="3 4">
    <name type="scientific">Devosia algicola</name>
    <dbReference type="NCBI Taxonomy" id="3026418"/>
    <lineage>
        <taxon>Bacteria</taxon>
        <taxon>Pseudomonadati</taxon>
        <taxon>Pseudomonadota</taxon>
        <taxon>Alphaproteobacteria</taxon>
        <taxon>Hyphomicrobiales</taxon>
        <taxon>Devosiaceae</taxon>
        <taxon>Devosia</taxon>
    </lineage>
</organism>
<feature type="transmembrane region" description="Helical" evidence="2">
    <location>
        <begin position="94"/>
        <end position="117"/>
    </location>
</feature>
<keyword evidence="2" id="KW-0472">Membrane</keyword>
<feature type="transmembrane region" description="Helical" evidence="2">
    <location>
        <begin position="64"/>
        <end position="82"/>
    </location>
</feature>
<evidence type="ECO:0000313" key="4">
    <source>
        <dbReference type="Proteomes" id="UP001220530"/>
    </source>
</evidence>
<feature type="compositionally biased region" description="Basic and acidic residues" evidence="1">
    <location>
        <begin position="9"/>
        <end position="27"/>
    </location>
</feature>
<gene>
    <name evidence="3" type="ORF">PSQ19_01580</name>
</gene>
<evidence type="ECO:0000313" key="3">
    <source>
        <dbReference type="EMBL" id="WDR02944.1"/>
    </source>
</evidence>
<keyword evidence="4" id="KW-1185">Reference proteome</keyword>
<keyword evidence="2" id="KW-0812">Transmembrane</keyword>
<protein>
    <submittedName>
        <fullName evidence="3">Uncharacterized protein</fullName>
    </submittedName>
</protein>
<reference evidence="3 4" key="1">
    <citation type="submission" date="2023-02" db="EMBL/GenBank/DDBJ databases">
        <title>Devosia algicola sp. nov., isolated from the phycosphere of marine algae.</title>
        <authorList>
            <person name="Kim J.M."/>
            <person name="Lee J.K."/>
            <person name="Choi B.J."/>
            <person name="Bayburt H."/>
            <person name="Jeon C.O."/>
        </authorList>
    </citation>
    <scope>NUCLEOTIDE SEQUENCE [LARGE SCALE GENOMIC DNA]</scope>
    <source>
        <strain evidence="3 4">G20-9</strain>
    </source>
</reference>